<evidence type="ECO:0000256" key="1">
    <source>
        <dbReference type="SAM" id="MobiDB-lite"/>
    </source>
</evidence>
<reference evidence="3 4" key="1">
    <citation type="submission" date="2023-10" db="EMBL/GenBank/DDBJ databases">
        <title>Development of a sustainable strategy for remediation of hydrocarbon-contaminated territories based on the waste exchange concept.</title>
        <authorList>
            <person name="Krivoruchko A."/>
        </authorList>
    </citation>
    <scope>NUCLEOTIDE SEQUENCE [LARGE SCALE GENOMIC DNA]</scope>
    <source>
        <strain evidence="3 4">IEGM 1203</strain>
    </source>
</reference>
<dbReference type="Pfam" id="PF05305">
    <property type="entry name" value="DUF732"/>
    <property type="match status" value="1"/>
</dbReference>
<accession>A0ABU4BU77</accession>
<evidence type="ECO:0000313" key="3">
    <source>
        <dbReference type="EMBL" id="MDV6267775.1"/>
    </source>
</evidence>
<name>A0ABU4BU77_RHOGO</name>
<evidence type="ECO:0000259" key="2">
    <source>
        <dbReference type="Pfam" id="PF05305"/>
    </source>
</evidence>
<evidence type="ECO:0000313" key="4">
    <source>
        <dbReference type="Proteomes" id="UP001185927"/>
    </source>
</evidence>
<protein>
    <submittedName>
        <fullName evidence="3">DUF732 domain-containing protein</fullName>
    </submittedName>
</protein>
<dbReference type="Proteomes" id="UP001185927">
    <property type="component" value="Unassembled WGS sequence"/>
</dbReference>
<feature type="domain" description="DUF732" evidence="2">
    <location>
        <begin position="102"/>
        <end position="182"/>
    </location>
</feature>
<sequence>MSLFSGNRNTFARAIAVGSLTLITGGMLVACGSDDSTVTSTPTTTSAAASSSAASSSASASATTTASAAPTSPGAAATAPPEQPQSIEGFPGPTEVEVNPQAQAFLDGLKAKGVTPEGDGSIAINTANYICAANVQGTSDEEILALVTAVVGSAATDGPAITSEQASANAQIYIDVANATFCK</sequence>
<keyword evidence="4" id="KW-1185">Reference proteome</keyword>
<feature type="region of interest" description="Disordered" evidence="1">
    <location>
        <begin position="35"/>
        <end position="95"/>
    </location>
</feature>
<gene>
    <name evidence="3" type="ORF">R3Q16_14265</name>
</gene>
<feature type="compositionally biased region" description="Low complexity" evidence="1">
    <location>
        <begin position="36"/>
        <end position="80"/>
    </location>
</feature>
<comment type="caution">
    <text evidence="3">The sequence shown here is derived from an EMBL/GenBank/DDBJ whole genome shotgun (WGS) entry which is preliminary data.</text>
</comment>
<dbReference type="EMBL" id="JAWLKB010000005">
    <property type="protein sequence ID" value="MDV6267775.1"/>
    <property type="molecule type" value="Genomic_DNA"/>
</dbReference>
<dbReference type="RefSeq" id="WP_317542053.1">
    <property type="nucleotide sequence ID" value="NZ_JAWLKB010000005.1"/>
</dbReference>
<proteinExistence type="predicted"/>
<organism evidence="3 4">
    <name type="scientific">Rhodococcus globerulus</name>
    <dbReference type="NCBI Taxonomy" id="33008"/>
    <lineage>
        <taxon>Bacteria</taxon>
        <taxon>Bacillati</taxon>
        <taxon>Actinomycetota</taxon>
        <taxon>Actinomycetes</taxon>
        <taxon>Mycobacteriales</taxon>
        <taxon>Nocardiaceae</taxon>
        <taxon>Rhodococcus</taxon>
    </lineage>
</organism>
<dbReference type="InterPro" id="IPR007969">
    <property type="entry name" value="DUF732"/>
</dbReference>